<dbReference type="RefSeq" id="WP_143889418.1">
    <property type="nucleotide sequence ID" value="NZ_VJNB01000001.1"/>
</dbReference>
<dbReference type="Proteomes" id="UP000315736">
    <property type="component" value="Unassembled WGS sequence"/>
</dbReference>
<dbReference type="OrthoDB" id="4380123at2"/>
<keyword evidence="2" id="KW-1185">Reference proteome</keyword>
<dbReference type="Pfam" id="PF05742">
    <property type="entry name" value="TANGO2"/>
    <property type="match status" value="1"/>
</dbReference>
<name>A0A554WDR4_9BURK</name>
<dbReference type="PANTHER" id="PTHR17985:SF8">
    <property type="entry name" value="TRANSPORT AND GOLGI ORGANIZATION PROTEIN 2 HOMOLOG"/>
    <property type="match status" value="1"/>
</dbReference>
<gene>
    <name evidence="1" type="ORF">Talka_00405</name>
</gene>
<dbReference type="PANTHER" id="PTHR17985">
    <property type="entry name" value="SER/THR-RICH PROTEIN T10 IN DGCR REGION"/>
    <property type="match status" value="1"/>
</dbReference>
<dbReference type="InterPro" id="IPR008551">
    <property type="entry name" value="TANGO2"/>
</dbReference>
<evidence type="ECO:0000313" key="1">
    <source>
        <dbReference type="EMBL" id="TSE21725.1"/>
    </source>
</evidence>
<proteinExistence type="predicted"/>
<organism evidence="1 2">
    <name type="scientific">Tepidimonas alkaliphilus</name>
    <dbReference type="NCBI Taxonomy" id="2588942"/>
    <lineage>
        <taxon>Bacteria</taxon>
        <taxon>Pseudomonadati</taxon>
        <taxon>Pseudomonadota</taxon>
        <taxon>Betaproteobacteria</taxon>
        <taxon>Burkholderiales</taxon>
        <taxon>Tepidimonas</taxon>
    </lineage>
</organism>
<protein>
    <submittedName>
        <fullName evidence="1">Transport and Golgi organization 2</fullName>
    </submittedName>
</protein>
<evidence type="ECO:0000313" key="2">
    <source>
        <dbReference type="Proteomes" id="UP000315736"/>
    </source>
</evidence>
<dbReference type="EMBL" id="VJNB01000001">
    <property type="protein sequence ID" value="TSE21725.1"/>
    <property type="molecule type" value="Genomic_DNA"/>
</dbReference>
<reference evidence="1 2" key="1">
    <citation type="submission" date="2019-07" db="EMBL/GenBank/DDBJ databases">
        <title>Tepidimonas alkaliphilus YIM 72238 draft genome.</title>
        <authorList>
            <person name="Da Costa M.S."/>
            <person name="Froufe H.J.C."/>
            <person name="Egas C."/>
            <person name="Albuquerque L."/>
        </authorList>
    </citation>
    <scope>NUCLEOTIDE SEQUENCE [LARGE SCALE GENOMIC DNA]</scope>
    <source>
        <strain evidence="1 2">YIM 72238</strain>
    </source>
</reference>
<comment type="caution">
    <text evidence="1">The sequence shown here is derived from an EMBL/GenBank/DDBJ whole genome shotgun (WGS) entry which is preliminary data.</text>
</comment>
<accession>A0A554WDR4</accession>
<dbReference type="AlphaFoldDB" id="A0A554WDR4"/>
<sequence>MASSRTWSRCRIRCATTSDAGPPDVCLIGWAWRPGAAVPLWIAANRDEAWDRPAAPLAPWHLPDGTEVLSGRDRLAGGAWLAFGSGGRLAMLTNVRADPQPSVPGARSRGHLVADWLSAAARDLGWREWLRRHPAAAYGGCNLVLVDLATAQWRWLSNVDPRGHDPRWRERELQCVDGWWGVDVPDGVHALSNAALDTPWPKTQALAAVLDDEALLASGRQLAEQALLTALQQPVTVQDDADAERALQRRPWVCWPARRYGTRSSLIAWLDSAGTLHAAEWTYAPGLGPDGIPHASVRRRSIHWCGMPTSS</sequence>